<feature type="transmembrane region" description="Helical" evidence="1">
    <location>
        <begin position="27"/>
        <end position="46"/>
    </location>
</feature>
<comment type="caution">
    <text evidence="2">The sequence shown here is derived from an EMBL/GenBank/DDBJ whole genome shotgun (WGS) entry which is preliminary data.</text>
</comment>
<evidence type="ECO:0000313" key="3">
    <source>
        <dbReference type="Proteomes" id="UP000676386"/>
    </source>
</evidence>
<sequence>MERPFKQEELAVLRKGRSPRANESSDTAGWLGCLAFFIVIIAYGWLASLLSMHVSMFWAAVLPFPVIGMVYLLYRFILKEFIPDEFGHAVIETVTATDIQISSNADGYTIKVLHPDGEITWSGEMTVVYFGHNEEGFRKVLRYLKLDAAITATGYQLPLDTLLTMSSDVLWVRFEPAQQSSTYHLGKWGLADYFRTEYDLIRSSKTDALVFVGLDSGTAAYFGNTITFGSNNIQCLPYPI</sequence>
<gene>
    <name evidence="2" type="ORF">KE626_10695</name>
</gene>
<organism evidence="2 3">
    <name type="scientific">Chitinophaga hostae</name>
    <dbReference type="NCBI Taxonomy" id="2831022"/>
    <lineage>
        <taxon>Bacteria</taxon>
        <taxon>Pseudomonadati</taxon>
        <taxon>Bacteroidota</taxon>
        <taxon>Chitinophagia</taxon>
        <taxon>Chitinophagales</taxon>
        <taxon>Chitinophagaceae</taxon>
        <taxon>Chitinophaga</taxon>
    </lineage>
</organism>
<proteinExistence type="predicted"/>
<name>A0ABS5IXW6_9BACT</name>
<evidence type="ECO:0008006" key="4">
    <source>
        <dbReference type="Google" id="ProtNLM"/>
    </source>
</evidence>
<dbReference type="RefSeq" id="WP_211972890.1">
    <property type="nucleotide sequence ID" value="NZ_CBFHAM010000019.1"/>
</dbReference>
<keyword evidence="1" id="KW-1133">Transmembrane helix</keyword>
<reference evidence="2 3" key="1">
    <citation type="submission" date="2021-04" db="EMBL/GenBank/DDBJ databases">
        <title>Chitinophaga sp. nov., isolated from the rhizosphere soil.</title>
        <authorList>
            <person name="He S."/>
        </authorList>
    </citation>
    <scope>NUCLEOTIDE SEQUENCE [LARGE SCALE GENOMIC DNA]</scope>
    <source>
        <strain evidence="2 3">2R12</strain>
    </source>
</reference>
<accession>A0ABS5IXW6</accession>
<dbReference type="EMBL" id="JAGTXB010000004">
    <property type="protein sequence ID" value="MBS0027776.1"/>
    <property type="molecule type" value="Genomic_DNA"/>
</dbReference>
<evidence type="ECO:0000256" key="1">
    <source>
        <dbReference type="SAM" id="Phobius"/>
    </source>
</evidence>
<dbReference type="Proteomes" id="UP000676386">
    <property type="component" value="Unassembled WGS sequence"/>
</dbReference>
<keyword evidence="3" id="KW-1185">Reference proteome</keyword>
<feature type="transmembrane region" description="Helical" evidence="1">
    <location>
        <begin position="52"/>
        <end position="74"/>
    </location>
</feature>
<keyword evidence="1" id="KW-0472">Membrane</keyword>
<evidence type="ECO:0000313" key="2">
    <source>
        <dbReference type="EMBL" id="MBS0027776.1"/>
    </source>
</evidence>
<keyword evidence="1" id="KW-0812">Transmembrane</keyword>
<protein>
    <recommendedName>
        <fullName evidence="4">DUF4178 domain-containing protein</fullName>
    </recommendedName>
</protein>